<dbReference type="Gene3D" id="2.30.30.110">
    <property type="match status" value="1"/>
</dbReference>
<reference evidence="1 2" key="1">
    <citation type="submission" date="2023-12" db="EMBL/GenBank/DDBJ databases">
        <title>Novel species of the genus Arcicella isolated from rivers.</title>
        <authorList>
            <person name="Lu H."/>
        </authorList>
    </citation>
    <scope>NUCLEOTIDE SEQUENCE [LARGE SCALE GENOMIC DNA]</scope>
    <source>
        <strain evidence="1 2">KCTC 23307</strain>
    </source>
</reference>
<evidence type="ECO:0000313" key="2">
    <source>
        <dbReference type="Proteomes" id="UP001302949"/>
    </source>
</evidence>
<comment type="caution">
    <text evidence="1">The sequence shown here is derived from an EMBL/GenBank/DDBJ whole genome shotgun (WGS) entry which is preliminary data.</text>
</comment>
<dbReference type="SUPFAM" id="SSF50118">
    <property type="entry name" value="Cell growth inhibitor/plasmid maintenance toxic component"/>
    <property type="match status" value="1"/>
</dbReference>
<organism evidence="1 2">
    <name type="scientific">Arcicella rigui</name>
    <dbReference type="NCBI Taxonomy" id="797020"/>
    <lineage>
        <taxon>Bacteria</taxon>
        <taxon>Pseudomonadati</taxon>
        <taxon>Bacteroidota</taxon>
        <taxon>Cytophagia</taxon>
        <taxon>Cytophagales</taxon>
        <taxon>Flectobacillaceae</taxon>
        <taxon>Arcicella</taxon>
    </lineage>
</organism>
<gene>
    <name evidence="1" type="ORF">VB248_19695</name>
</gene>
<dbReference type="Pfam" id="PF02452">
    <property type="entry name" value="PemK_toxin"/>
    <property type="match status" value="1"/>
</dbReference>
<proteinExistence type="predicted"/>
<keyword evidence="1" id="KW-0378">Hydrolase</keyword>
<keyword evidence="2" id="KW-1185">Reference proteome</keyword>
<dbReference type="EC" id="3.1.-.-" evidence="1"/>
<protein>
    <submittedName>
        <fullName evidence="1">Type II toxin-antitoxin system PemK/MazF family toxin</fullName>
        <ecNumber evidence="1">3.1.-.-</ecNumber>
    </submittedName>
</protein>
<dbReference type="InterPro" id="IPR003477">
    <property type="entry name" value="PemK-like"/>
</dbReference>
<dbReference type="EMBL" id="JAYFUM010000027">
    <property type="protein sequence ID" value="MEA5141388.1"/>
    <property type="molecule type" value="Genomic_DNA"/>
</dbReference>
<dbReference type="Proteomes" id="UP001302949">
    <property type="component" value="Unassembled WGS sequence"/>
</dbReference>
<accession>A0ABU5QFK2</accession>
<sequence>MNKGDLILIPFPFTDLTGNKLRPAVILVDSSKDITVCFITTQLKWKEDTDIELFPSKVNGIKKHSLIRLSKIATIDKSLALGKLGELDNIEIKELNAKLKDLFQLA</sequence>
<evidence type="ECO:0000313" key="1">
    <source>
        <dbReference type="EMBL" id="MEA5141388.1"/>
    </source>
</evidence>
<dbReference type="RefSeq" id="WP_323298545.1">
    <property type="nucleotide sequence ID" value="NZ_JAYFUM010000027.1"/>
</dbReference>
<dbReference type="GO" id="GO:0016787">
    <property type="term" value="F:hydrolase activity"/>
    <property type="evidence" value="ECO:0007669"/>
    <property type="project" value="UniProtKB-KW"/>
</dbReference>
<dbReference type="InterPro" id="IPR011067">
    <property type="entry name" value="Plasmid_toxin/cell-grow_inhib"/>
</dbReference>
<name>A0ABU5QFK2_9BACT</name>